<feature type="active site" description="Proton donor/acceptor" evidence="2">
    <location>
        <position position="385"/>
    </location>
</feature>
<comment type="similarity">
    <text evidence="2">Belongs to the peptidase M14 family.</text>
</comment>
<sequence>MKRQFISRIKWLLIVPAILLFVHCSGPKRVKFPIPVDTKNKPIDLQIKKSYAFEDLGVWVSNEFDGARLNGAQKLNDSTIILRFEPENTPINKSPYYGFKVWSDSPKQTYFLFDYPEGFDHRYKPKRKEDGKWSEIDSLDLAETESGMILKLNLSREPIIVAGQEINNSKDVQEWYREDVVGNRDFVREGSVGQTELGRNIPVLDIYHGNVTGKPIIVLMTRQHPPEVTGYFAFQNFLTTLVDQSELSTQFLNKYRVLVFPIMNPDGVDLGHWRHNANGVDLNRDWSKYRQPEIKNVVGHLLRTSKESMGEIILGLDFHSTYEDVFYTNEIREGTSLPHFIDDWFELLEQNIAGYKVNEAASNSTRPVSKGWFLYGHNAVGITYEIGDHTPRERIAEIGATSAQAMMNVLLENK</sequence>
<dbReference type="PANTHER" id="PTHR12756:SF11">
    <property type="entry name" value="CYTOSOLIC CARBOXYPEPTIDASE 1"/>
    <property type="match status" value="1"/>
</dbReference>
<comment type="caution">
    <text evidence="4">The sequence shown here is derived from an EMBL/GenBank/DDBJ whole genome shotgun (WGS) entry which is preliminary data.</text>
</comment>
<dbReference type="InterPro" id="IPR050821">
    <property type="entry name" value="Cytosolic_carboxypeptidase"/>
</dbReference>
<feature type="domain" description="Peptidase M14" evidence="3">
    <location>
        <begin position="165"/>
        <end position="413"/>
    </location>
</feature>
<name>A0ABY2WN58_9FLAO</name>
<dbReference type="CDD" id="cd06237">
    <property type="entry name" value="M14_Nna1-like"/>
    <property type="match status" value="1"/>
</dbReference>
<evidence type="ECO:0000313" key="5">
    <source>
        <dbReference type="Proteomes" id="UP000751614"/>
    </source>
</evidence>
<reference evidence="4 5" key="1">
    <citation type="submission" date="2019-05" db="EMBL/GenBank/DDBJ databases">
        <title>Flagellimonas sp. AsT0115, sp. nov., isolated from a marine red algae, Asparagopsis taxiformis.</title>
        <authorList>
            <person name="Kim J."/>
            <person name="Jeong S.E."/>
            <person name="Jeon C.O."/>
        </authorList>
    </citation>
    <scope>NUCLEOTIDE SEQUENCE [LARGE SCALE GENOMIC DNA]</scope>
    <source>
        <strain evidence="4 5">AsT0115</strain>
    </source>
</reference>
<dbReference type="PROSITE" id="PS52035">
    <property type="entry name" value="PEPTIDASE_M14"/>
    <property type="match status" value="1"/>
</dbReference>
<dbReference type="SUPFAM" id="SSF53187">
    <property type="entry name" value="Zn-dependent exopeptidases"/>
    <property type="match status" value="1"/>
</dbReference>
<keyword evidence="5" id="KW-1185">Reference proteome</keyword>
<gene>
    <name evidence="4" type="ORF">FGG15_00810</name>
</gene>
<dbReference type="Gene3D" id="3.40.630.10">
    <property type="entry name" value="Zn peptidases"/>
    <property type="match status" value="1"/>
</dbReference>
<accession>A0ABY2WN58</accession>
<evidence type="ECO:0000259" key="3">
    <source>
        <dbReference type="PROSITE" id="PS52035"/>
    </source>
</evidence>
<dbReference type="SMART" id="SM00631">
    <property type="entry name" value="Zn_pept"/>
    <property type="match status" value="1"/>
</dbReference>
<dbReference type="Proteomes" id="UP000751614">
    <property type="component" value="Unassembled WGS sequence"/>
</dbReference>
<dbReference type="InterPro" id="IPR000834">
    <property type="entry name" value="Peptidase_M14"/>
</dbReference>
<evidence type="ECO:0000313" key="4">
    <source>
        <dbReference type="EMBL" id="TMU56111.1"/>
    </source>
</evidence>
<dbReference type="RefSeq" id="WP_138832218.1">
    <property type="nucleotide sequence ID" value="NZ_VCNI01000001.1"/>
</dbReference>
<dbReference type="PANTHER" id="PTHR12756">
    <property type="entry name" value="CYTOSOLIC CARBOXYPEPTIDASE"/>
    <property type="match status" value="1"/>
</dbReference>
<protein>
    <recommendedName>
        <fullName evidence="3">Peptidase M14 domain-containing protein</fullName>
    </recommendedName>
</protein>
<organism evidence="4 5">
    <name type="scientific">Flagellimonas algicola</name>
    <dbReference type="NCBI Taxonomy" id="2583815"/>
    <lineage>
        <taxon>Bacteria</taxon>
        <taxon>Pseudomonadati</taxon>
        <taxon>Bacteroidota</taxon>
        <taxon>Flavobacteriia</taxon>
        <taxon>Flavobacteriales</taxon>
        <taxon>Flavobacteriaceae</taxon>
        <taxon>Flagellimonas</taxon>
    </lineage>
</organism>
<dbReference type="EMBL" id="VCNI01000001">
    <property type="protein sequence ID" value="TMU56111.1"/>
    <property type="molecule type" value="Genomic_DNA"/>
</dbReference>
<comment type="cofactor">
    <cofactor evidence="1">
        <name>Zn(2+)</name>
        <dbReference type="ChEBI" id="CHEBI:29105"/>
    </cofactor>
</comment>
<evidence type="ECO:0000256" key="1">
    <source>
        <dbReference type="ARBA" id="ARBA00001947"/>
    </source>
</evidence>
<evidence type="ECO:0000256" key="2">
    <source>
        <dbReference type="PROSITE-ProRule" id="PRU01379"/>
    </source>
</evidence>
<dbReference type="Pfam" id="PF00246">
    <property type="entry name" value="Peptidase_M14"/>
    <property type="match status" value="1"/>
</dbReference>
<proteinExistence type="inferred from homology"/>